<organism evidence="7 8">
    <name type="scientific">Aspergillus sergii</name>
    <dbReference type="NCBI Taxonomy" id="1034303"/>
    <lineage>
        <taxon>Eukaryota</taxon>
        <taxon>Fungi</taxon>
        <taxon>Dikarya</taxon>
        <taxon>Ascomycota</taxon>
        <taxon>Pezizomycotina</taxon>
        <taxon>Eurotiomycetes</taxon>
        <taxon>Eurotiomycetidae</taxon>
        <taxon>Eurotiales</taxon>
        <taxon>Aspergillaceae</taxon>
        <taxon>Aspergillus</taxon>
        <taxon>Aspergillus subgen. Circumdati</taxon>
    </lineage>
</organism>
<dbReference type="PANTHER" id="PTHR11552">
    <property type="entry name" value="GLUCOSE-METHANOL-CHOLINE GMC OXIDOREDUCTASE"/>
    <property type="match status" value="1"/>
</dbReference>
<feature type="domain" description="Glucose-methanol-choline oxidoreductase N-terminal" evidence="6">
    <location>
        <begin position="270"/>
        <end position="284"/>
    </location>
</feature>
<dbReference type="InterPro" id="IPR012132">
    <property type="entry name" value="GMC_OxRdtase"/>
</dbReference>
<keyword evidence="8" id="KW-1185">Reference proteome</keyword>
<evidence type="ECO:0000256" key="2">
    <source>
        <dbReference type="PIRSR" id="PIRSR000137-2"/>
    </source>
</evidence>
<dbReference type="PROSITE" id="PS00623">
    <property type="entry name" value="GMC_OXRED_1"/>
    <property type="match status" value="1"/>
</dbReference>
<dbReference type="InterPro" id="IPR000172">
    <property type="entry name" value="GMC_OxRdtase_N"/>
</dbReference>
<gene>
    <name evidence="7" type="ORF">BDV39DRAFT_212868</name>
</gene>
<proteinExistence type="inferred from homology"/>
<feature type="binding site" evidence="2">
    <location>
        <position position="232"/>
    </location>
    <ligand>
        <name>FAD</name>
        <dbReference type="ChEBI" id="CHEBI:57692"/>
    </ligand>
</feature>
<feature type="region of interest" description="Disordered" evidence="4">
    <location>
        <begin position="453"/>
        <end position="477"/>
    </location>
</feature>
<accession>A0A5N6XEQ9</accession>
<dbReference type="GO" id="GO:0016614">
    <property type="term" value="F:oxidoreductase activity, acting on CH-OH group of donors"/>
    <property type="evidence" value="ECO:0007669"/>
    <property type="project" value="InterPro"/>
</dbReference>
<sequence>MATAYDFVVIGGGTAGLVIASRLSEDPSTSVLVLEAGTDMTADPRVKIPIFYAALLGSDADWKFRSSPQLSLNGRVLGLNQGKALGGSSSLNAHVFVPPFKGAVDAWEELGNPGWNWTMLKDYFSKAYSSPTVAQDAKENLAIEDWPGLNEAKGPIQTSFGNKTHPIRRAWAELFRSSGQYNAGDPFIHSSVGSFSCLASIDSEGKRSNSASAYYKPAESRQNLHVLTNSFVERVLFDESKPPRAIGVQYNLDGVSKTVQAKSEVILAAGAFQSPKILQLSGVGRAELLEQHGIDIVMDLPGVGQNLQEPEAISQAMQEYAATQSGPLASLGVHTYAYLPLPEPDRSALQTLFTNDAPENSQHRATQAYYDIAKTTVLDPKQPSAAYLSALGQTNYPKDLKDGTIPAASLGKFVTLGVMLSQPLSRGSVHIDREVFFTPNSSRYICYLPTPSAPSTNRKSIKSDEKNSSACRDPEKPPIIDPGYLSNPLDLEVLARHLLRIKRLAESPQLRELLEQPLKFRDPDVDFQGDLDAAKKYARDNLVSMWHFAGTCSMLPREKDGVVDSNLKVYGIEGLRVVDASAIPLISTANLQATVYAFAERAADLIKQDWKRE</sequence>
<dbReference type="PANTHER" id="PTHR11552:SF210">
    <property type="entry name" value="GLUCOSE-METHANOL-CHOLINE OXIDOREDUCTASE N-TERMINAL DOMAIN-CONTAINING PROTEIN-RELATED"/>
    <property type="match status" value="1"/>
</dbReference>
<keyword evidence="3" id="KW-0285">Flavoprotein</keyword>
<feature type="binding site" evidence="2">
    <location>
        <begin position="546"/>
        <end position="547"/>
    </location>
    <ligand>
        <name>FAD</name>
        <dbReference type="ChEBI" id="CHEBI:57692"/>
    </ligand>
</feature>
<dbReference type="InterPro" id="IPR007867">
    <property type="entry name" value="GMC_OxRtase_C"/>
</dbReference>
<dbReference type="InterPro" id="IPR036188">
    <property type="entry name" value="FAD/NAD-bd_sf"/>
</dbReference>
<evidence type="ECO:0000256" key="1">
    <source>
        <dbReference type="ARBA" id="ARBA00010790"/>
    </source>
</evidence>
<dbReference type="Proteomes" id="UP000325945">
    <property type="component" value="Unassembled WGS sequence"/>
</dbReference>
<evidence type="ECO:0000313" key="8">
    <source>
        <dbReference type="Proteomes" id="UP000325945"/>
    </source>
</evidence>
<dbReference type="SUPFAM" id="SSF54373">
    <property type="entry name" value="FAD-linked reductases, C-terminal domain"/>
    <property type="match status" value="2"/>
</dbReference>
<dbReference type="EMBL" id="ML741773">
    <property type="protein sequence ID" value="KAE8330559.1"/>
    <property type="molecule type" value="Genomic_DNA"/>
</dbReference>
<evidence type="ECO:0000313" key="7">
    <source>
        <dbReference type="EMBL" id="KAE8330559.1"/>
    </source>
</evidence>
<evidence type="ECO:0000259" key="6">
    <source>
        <dbReference type="PROSITE" id="PS00624"/>
    </source>
</evidence>
<dbReference type="SUPFAM" id="SSF51905">
    <property type="entry name" value="FAD/NAD(P)-binding domain"/>
    <property type="match status" value="1"/>
</dbReference>
<dbReference type="Gene3D" id="3.30.560.10">
    <property type="entry name" value="Glucose Oxidase, domain 3"/>
    <property type="match status" value="2"/>
</dbReference>
<evidence type="ECO:0000256" key="4">
    <source>
        <dbReference type="SAM" id="MobiDB-lite"/>
    </source>
</evidence>
<dbReference type="GO" id="GO:0050660">
    <property type="term" value="F:flavin adenine dinucleotide binding"/>
    <property type="evidence" value="ECO:0007669"/>
    <property type="project" value="InterPro"/>
</dbReference>
<protein>
    <recommendedName>
        <fullName evidence="5 6">Glucose-methanol-choline oxidoreductase N-terminal domain-containing protein</fullName>
    </recommendedName>
</protein>
<feature type="binding site" evidence="2">
    <location>
        <begin position="92"/>
        <end position="95"/>
    </location>
    <ligand>
        <name>FAD</name>
        <dbReference type="ChEBI" id="CHEBI:57692"/>
    </ligand>
</feature>
<comment type="similarity">
    <text evidence="1 3">Belongs to the GMC oxidoreductase family.</text>
</comment>
<dbReference type="Gene3D" id="3.50.50.60">
    <property type="entry name" value="FAD/NAD(P)-binding domain"/>
    <property type="match status" value="2"/>
</dbReference>
<reference evidence="8" key="1">
    <citation type="submission" date="2019-04" db="EMBL/GenBank/DDBJ databases">
        <title>Friends and foes A comparative genomics studyof 23 Aspergillus species from section Flavi.</title>
        <authorList>
            <consortium name="DOE Joint Genome Institute"/>
            <person name="Kjaerbolling I."/>
            <person name="Vesth T."/>
            <person name="Frisvad J.C."/>
            <person name="Nybo J.L."/>
            <person name="Theobald S."/>
            <person name="Kildgaard S."/>
            <person name="Isbrandt T."/>
            <person name="Kuo A."/>
            <person name="Sato A."/>
            <person name="Lyhne E.K."/>
            <person name="Kogle M.E."/>
            <person name="Wiebenga A."/>
            <person name="Kun R.S."/>
            <person name="Lubbers R.J."/>
            <person name="Makela M.R."/>
            <person name="Barry K."/>
            <person name="Chovatia M."/>
            <person name="Clum A."/>
            <person name="Daum C."/>
            <person name="Haridas S."/>
            <person name="He G."/>
            <person name="LaButti K."/>
            <person name="Lipzen A."/>
            <person name="Mondo S."/>
            <person name="Riley R."/>
            <person name="Salamov A."/>
            <person name="Simmons B.A."/>
            <person name="Magnuson J.K."/>
            <person name="Henrissat B."/>
            <person name="Mortensen U.H."/>
            <person name="Larsen T.O."/>
            <person name="Devries R.P."/>
            <person name="Grigoriev I.V."/>
            <person name="Machida M."/>
            <person name="Baker S.E."/>
            <person name="Andersen M.R."/>
        </authorList>
    </citation>
    <scope>NUCLEOTIDE SEQUENCE [LARGE SCALE GENOMIC DNA]</scope>
    <source>
        <strain evidence="8">CBS 130017</strain>
    </source>
</reference>
<dbReference type="PROSITE" id="PS00624">
    <property type="entry name" value="GMC_OXRED_2"/>
    <property type="match status" value="1"/>
</dbReference>
<feature type="compositionally biased region" description="Basic and acidic residues" evidence="4">
    <location>
        <begin position="461"/>
        <end position="477"/>
    </location>
</feature>
<evidence type="ECO:0000259" key="5">
    <source>
        <dbReference type="PROSITE" id="PS00623"/>
    </source>
</evidence>
<feature type="domain" description="Glucose-methanol-choline oxidoreductase N-terminal" evidence="5">
    <location>
        <begin position="82"/>
        <end position="105"/>
    </location>
</feature>
<evidence type="ECO:0000256" key="3">
    <source>
        <dbReference type="RuleBase" id="RU003968"/>
    </source>
</evidence>
<comment type="cofactor">
    <cofactor evidence="2">
        <name>FAD</name>
        <dbReference type="ChEBI" id="CHEBI:57692"/>
    </cofactor>
</comment>
<name>A0A5N6XEQ9_9EURO</name>
<dbReference type="AlphaFoldDB" id="A0A5N6XEQ9"/>
<keyword evidence="2 3" id="KW-0274">FAD</keyword>
<dbReference type="Pfam" id="PF05199">
    <property type="entry name" value="GMC_oxred_C"/>
    <property type="match status" value="1"/>
</dbReference>
<dbReference type="Pfam" id="PF00732">
    <property type="entry name" value="GMC_oxred_N"/>
    <property type="match status" value="1"/>
</dbReference>
<dbReference type="PIRSF" id="PIRSF000137">
    <property type="entry name" value="Alcohol_oxidase"/>
    <property type="match status" value="1"/>
</dbReference>